<evidence type="ECO:0000256" key="11">
    <source>
        <dbReference type="ARBA" id="ARBA00035025"/>
    </source>
</evidence>
<name>A0ABQ9E3T7_TEGGR</name>
<comment type="caution">
    <text evidence="13">The sequence shown here is derived from an EMBL/GenBank/DDBJ whole genome shotgun (WGS) entry which is preliminary data.</text>
</comment>
<keyword evidence="6" id="KW-0949">S-adenosyl-L-methionine</keyword>
<dbReference type="Proteomes" id="UP001217089">
    <property type="component" value="Unassembled WGS sequence"/>
</dbReference>
<gene>
    <name evidence="13" type="ORF">KUTeg_021513</name>
</gene>
<dbReference type="Gene3D" id="3.40.50.150">
    <property type="entry name" value="Vaccinia Virus protein VP39"/>
    <property type="match status" value="1"/>
</dbReference>
<evidence type="ECO:0000256" key="3">
    <source>
        <dbReference type="ARBA" id="ARBA00021330"/>
    </source>
</evidence>
<evidence type="ECO:0000256" key="1">
    <source>
        <dbReference type="ARBA" id="ARBA00001946"/>
    </source>
</evidence>
<comment type="catalytic activity">
    <reaction evidence="12">
        <text>small RNA 3'-end nucleotide + S-adenosyl-L-methionine = small RNA 3'-end 2'-O-methylnucleotide + S-adenosyl-L-homocysteine + H(+)</text>
        <dbReference type="Rhea" id="RHEA:37887"/>
        <dbReference type="Rhea" id="RHEA-COMP:10415"/>
        <dbReference type="Rhea" id="RHEA-COMP:10416"/>
        <dbReference type="ChEBI" id="CHEBI:15378"/>
        <dbReference type="ChEBI" id="CHEBI:57856"/>
        <dbReference type="ChEBI" id="CHEBI:59789"/>
        <dbReference type="ChEBI" id="CHEBI:74896"/>
        <dbReference type="ChEBI" id="CHEBI:74898"/>
        <dbReference type="EC" id="2.1.1.386"/>
    </reaction>
</comment>
<evidence type="ECO:0000256" key="9">
    <source>
        <dbReference type="ARBA" id="ARBA00022884"/>
    </source>
</evidence>
<dbReference type="PANTHER" id="PTHR21404">
    <property type="entry name" value="HEN1"/>
    <property type="match status" value="1"/>
</dbReference>
<evidence type="ECO:0000313" key="13">
    <source>
        <dbReference type="EMBL" id="KAJ8299994.1"/>
    </source>
</evidence>
<organism evidence="13 14">
    <name type="scientific">Tegillarca granosa</name>
    <name type="common">Malaysian cockle</name>
    <name type="synonym">Anadara granosa</name>
    <dbReference type="NCBI Taxonomy" id="220873"/>
    <lineage>
        <taxon>Eukaryota</taxon>
        <taxon>Metazoa</taxon>
        <taxon>Spiralia</taxon>
        <taxon>Lophotrochozoa</taxon>
        <taxon>Mollusca</taxon>
        <taxon>Bivalvia</taxon>
        <taxon>Autobranchia</taxon>
        <taxon>Pteriomorphia</taxon>
        <taxon>Arcoida</taxon>
        <taxon>Arcoidea</taxon>
        <taxon>Arcidae</taxon>
        <taxon>Tegillarca</taxon>
    </lineage>
</organism>
<evidence type="ECO:0000256" key="6">
    <source>
        <dbReference type="ARBA" id="ARBA00022691"/>
    </source>
</evidence>
<dbReference type="SUPFAM" id="SSF53335">
    <property type="entry name" value="S-adenosyl-L-methionine-dependent methyltransferases"/>
    <property type="match status" value="1"/>
</dbReference>
<dbReference type="EC" id="2.1.1.386" evidence="11"/>
<keyword evidence="14" id="KW-1185">Reference proteome</keyword>
<keyword evidence="9" id="KW-0694">RNA-binding</keyword>
<evidence type="ECO:0000256" key="2">
    <source>
        <dbReference type="ARBA" id="ARBA00009026"/>
    </source>
</evidence>
<dbReference type="EMBL" id="JARBDR010000919">
    <property type="protein sequence ID" value="KAJ8299994.1"/>
    <property type="molecule type" value="Genomic_DNA"/>
</dbReference>
<keyword evidence="10" id="KW-0943">RNA-mediated gene silencing</keyword>
<evidence type="ECO:0000256" key="5">
    <source>
        <dbReference type="ARBA" id="ARBA00022679"/>
    </source>
</evidence>
<comment type="similarity">
    <text evidence="2">Belongs to the methyltransferase superfamily. HEN1 family.</text>
</comment>
<evidence type="ECO:0000256" key="4">
    <source>
        <dbReference type="ARBA" id="ARBA00022603"/>
    </source>
</evidence>
<keyword evidence="7" id="KW-0479">Metal-binding</keyword>
<evidence type="ECO:0000256" key="10">
    <source>
        <dbReference type="ARBA" id="ARBA00023158"/>
    </source>
</evidence>
<keyword evidence="5" id="KW-0808">Transferase</keyword>
<comment type="cofactor">
    <cofactor evidence="1">
        <name>Mg(2+)</name>
        <dbReference type="ChEBI" id="CHEBI:18420"/>
    </cofactor>
</comment>
<evidence type="ECO:0000313" key="14">
    <source>
        <dbReference type="Proteomes" id="UP001217089"/>
    </source>
</evidence>
<dbReference type="PANTHER" id="PTHR21404:SF3">
    <property type="entry name" value="SMALL RNA 2'-O-METHYLTRANSFERASE"/>
    <property type="match status" value="1"/>
</dbReference>
<accession>A0ABQ9E3T7</accession>
<sequence>MHRYVVDFGCAECGLSRFLKDIESLEKISFIDIDKVLLDLNKFRIKPLTYDYLHNRKNPLTIRIYEGNVTEIDPCIMGFEAVTMIEFIEHLVSEDLEKVISAVFGCLNPRLVVMTTPNYEFNQLFPSYPSFRHYDHKFEWTRKQFQEWCSDICRHNNYSVQFEGIGNGPDGSENLGTCSQAAIFVNGKTSPKPTYNDIKPTLYNLVAESIYPHEEENDLSLRARLNLEINYYTREHLKLEKYELTPDENYVMIAREIGEDWREKYYSDFHQDEVYIHHDVADVHHDVMDFHQKKMSDDIPEQFFETKENLYPVEEELWD</sequence>
<evidence type="ECO:0000256" key="8">
    <source>
        <dbReference type="ARBA" id="ARBA00022842"/>
    </source>
</evidence>
<dbReference type="InterPro" id="IPR026610">
    <property type="entry name" value="Hen1"/>
</dbReference>
<evidence type="ECO:0000256" key="12">
    <source>
        <dbReference type="ARBA" id="ARBA00048418"/>
    </source>
</evidence>
<dbReference type="InterPro" id="IPR029063">
    <property type="entry name" value="SAM-dependent_MTases_sf"/>
</dbReference>
<keyword evidence="8" id="KW-0460">Magnesium</keyword>
<protein>
    <recommendedName>
        <fullName evidence="3">Small RNA 2'-O-methyltransferase</fullName>
        <ecNumber evidence="11">2.1.1.386</ecNumber>
    </recommendedName>
</protein>
<reference evidence="13 14" key="1">
    <citation type="submission" date="2022-12" db="EMBL/GenBank/DDBJ databases">
        <title>Chromosome-level genome of Tegillarca granosa.</title>
        <authorList>
            <person name="Kim J."/>
        </authorList>
    </citation>
    <scope>NUCLEOTIDE SEQUENCE [LARGE SCALE GENOMIC DNA]</scope>
    <source>
        <strain evidence="13">Teg-2019</strain>
        <tissue evidence="13">Adductor muscle</tissue>
    </source>
</reference>
<keyword evidence="4" id="KW-0489">Methyltransferase</keyword>
<proteinExistence type="inferred from homology"/>
<evidence type="ECO:0000256" key="7">
    <source>
        <dbReference type="ARBA" id="ARBA00022723"/>
    </source>
</evidence>